<comment type="caution">
    <text evidence="1">The sequence shown here is derived from an EMBL/GenBank/DDBJ whole genome shotgun (WGS) entry which is preliminary data.</text>
</comment>
<accession>A0A8X6XAC9</accession>
<reference evidence="1" key="1">
    <citation type="submission" date="2020-08" db="EMBL/GenBank/DDBJ databases">
        <title>Multicomponent nature underlies the extraordinary mechanical properties of spider dragline silk.</title>
        <authorList>
            <person name="Kono N."/>
            <person name="Nakamura H."/>
            <person name="Mori M."/>
            <person name="Yoshida Y."/>
            <person name="Ohtoshi R."/>
            <person name="Malay A.D."/>
            <person name="Moran D.A.P."/>
            <person name="Tomita M."/>
            <person name="Numata K."/>
            <person name="Arakawa K."/>
        </authorList>
    </citation>
    <scope>NUCLEOTIDE SEQUENCE</scope>
</reference>
<sequence length="137" mass="15668">MSHSSVSDLEREIALCTSFSFVYAPLGEWWRIHARTILLLALDFTITTRRWSPARASHSLSSRSSNELCLRMKLLCFSVRKPSRSSKAINCHHRLQLALRIGSSISERKTLTQDVRQFEDSVSVSTNKRARPRGYDS</sequence>
<evidence type="ECO:0000313" key="1">
    <source>
        <dbReference type="EMBL" id="GFY49165.1"/>
    </source>
</evidence>
<dbReference type="AlphaFoldDB" id="A0A8X6XAC9"/>
<dbReference type="EMBL" id="BMAV01006855">
    <property type="protein sequence ID" value="GFY49165.1"/>
    <property type="molecule type" value="Genomic_DNA"/>
</dbReference>
<evidence type="ECO:0000313" key="2">
    <source>
        <dbReference type="Proteomes" id="UP000886998"/>
    </source>
</evidence>
<protein>
    <submittedName>
        <fullName evidence="1">Uncharacterized protein</fullName>
    </submittedName>
</protein>
<proteinExistence type="predicted"/>
<keyword evidence="2" id="KW-1185">Reference proteome</keyword>
<name>A0A8X6XAC9_9ARAC</name>
<organism evidence="1 2">
    <name type="scientific">Trichonephila inaurata madagascariensis</name>
    <dbReference type="NCBI Taxonomy" id="2747483"/>
    <lineage>
        <taxon>Eukaryota</taxon>
        <taxon>Metazoa</taxon>
        <taxon>Ecdysozoa</taxon>
        <taxon>Arthropoda</taxon>
        <taxon>Chelicerata</taxon>
        <taxon>Arachnida</taxon>
        <taxon>Araneae</taxon>
        <taxon>Araneomorphae</taxon>
        <taxon>Entelegynae</taxon>
        <taxon>Araneoidea</taxon>
        <taxon>Nephilidae</taxon>
        <taxon>Trichonephila</taxon>
        <taxon>Trichonephila inaurata</taxon>
    </lineage>
</organism>
<dbReference type="Proteomes" id="UP000886998">
    <property type="component" value="Unassembled WGS sequence"/>
</dbReference>
<gene>
    <name evidence="1" type="ORF">TNIN_22971</name>
</gene>